<dbReference type="SUPFAM" id="SSF57850">
    <property type="entry name" value="RING/U-box"/>
    <property type="match status" value="1"/>
</dbReference>
<protein>
    <recommendedName>
        <fullName evidence="3">RING-type domain-containing protein</fullName>
    </recommendedName>
</protein>
<keyword evidence="1" id="KW-0479">Metal-binding</keyword>
<name>K0QYG9_THAOC</name>
<dbReference type="Gene3D" id="3.30.40.10">
    <property type="entry name" value="Zinc/RING finger domain, C3HC4 (zinc finger)"/>
    <property type="match status" value="1"/>
</dbReference>
<accession>K0QYG9</accession>
<dbReference type="EMBL" id="AGNL01050144">
    <property type="protein sequence ID" value="EJK44123.1"/>
    <property type="molecule type" value="Genomic_DNA"/>
</dbReference>
<dbReference type="PANTHER" id="PTHR22696">
    <property type="entry name" value="E3 UBIQUITIN-PROTEIN LIGASE RNF26"/>
    <property type="match status" value="1"/>
</dbReference>
<dbReference type="AlphaFoldDB" id="K0QYG9"/>
<dbReference type="PROSITE" id="PS50089">
    <property type="entry name" value="ZF_RING_2"/>
    <property type="match status" value="1"/>
</dbReference>
<dbReference type="InterPro" id="IPR013083">
    <property type="entry name" value="Znf_RING/FYVE/PHD"/>
</dbReference>
<dbReference type="InterPro" id="IPR001841">
    <property type="entry name" value="Znf_RING"/>
</dbReference>
<dbReference type="Pfam" id="PF13920">
    <property type="entry name" value="zf-C3HC4_3"/>
    <property type="match status" value="1"/>
</dbReference>
<dbReference type="CDD" id="cd16649">
    <property type="entry name" value="mRING-HC-C3HC5_CGRF1-like"/>
    <property type="match status" value="1"/>
</dbReference>
<dbReference type="Proteomes" id="UP000266841">
    <property type="component" value="Unassembled WGS sequence"/>
</dbReference>
<reference evidence="4 5" key="1">
    <citation type="journal article" date="2012" name="Genome Biol.">
        <title>Genome and low-iron response of an oceanic diatom adapted to chronic iron limitation.</title>
        <authorList>
            <person name="Lommer M."/>
            <person name="Specht M."/>
            <person name="Roy A.S."/>
            <person name="Kraemer L."/>
            <person name="Andreson R."/>
            <person name="Gutowska M.A."/>
            <person name="Wolf J."/>
            <person name="Bergner S.V."/>
            <person name="Schilhabel M.B."/>
            <person name="Klostermeier U.C."/>
            <person name="Beiko R.G."/>
            <person name="Rosenstiel P."/>
            <person name="Hippler M."/>
            <person name="Laroche J."/>
        </authorList>
    </citation>
    <scope>NUCLEOTIDE SEQUENCE [LARGE SCALE GENOMIC DNA]</scope>
    <source>
        <strain evidence="4 5">CCMP1005</strain>
    </source>
</reference>
<proteinExistence type="predicted"/>
<evidence type="ECO:0000313" key="4">
    <source>
        <dbReference type="EMBL" id="EJK44123.1"/>
    </source>
</evidence>
<gene>
    <name evidence="4" type="ORF">THAOC_37365</name>
</gene>
<keyword evidence="5" id="KW-1185">Reference proteome</keyword>
<keyword evidence="1" id="KW-0862">Zinc</keyword>
<feature type="coiled-coil region" evidence="2">
    <location>
        <begin position="28"/>
        <end position="62"/>
    </location>
</feature>
<organism evidence="4 5">
    <name type="scientific">Thalassiosira oceanica</name>
    <name type="common">Marine diatom</name>
    <dbReference type="NCBI Taxonomy" id="159749"/>
    <lineage>
        <taxon>Eukaryota</taxon>
        <taxon>Sar</taxon>
        <taxon>Stramenopiles</taxon>
        <taxon>Ochrophyta</taxon>
        <taxon>Bacillariophyta</taxon>
        <taxon>Coscinodiscophyceae</taxon>
        <taxon>Thalassiosirophycidae</taxon>
        <taxon>Thalassiosirales</taxon>
        <taxon>Thalassiosiraceae</taxon>
        <taxon>Thalassiosira</taxon>
    </lineage>
</organism>
<keyword evidence="1" id="KW-0863">Zinc-finger</keyword>
<dbReference type="GO" id="GO:0008270">
    <property type="term" value="F:zinc ion binding"/>
    <property type="evidence" value="ECO:0007669"/>
    <property type="project" value="UniProtKB-KW"/>
</dbReference>
<keyword evidence="2" id="KW-0175">Coiled coil</keyword>
<evidence type="ECO:0000313" key="5">
    <source>
        <dbReference type="Proteomes" id="UP000266841"/>
    </source>
</evidence>
<dbReference type="OrthoDB" id="3045089at2759"/>
<evidence type="ECO:0000256" key="2">
    <source>
        <dbReference type="SAM" id="Coils"/>
    </source>
</evidence>
<evidence type="ECO:0000256" key="1">
    <source>
        <dbReference type="PROSITE-ProRule" id="PRU00175"/>
    </source>
</evidence>
<feature type="coiled-coil region" evidence="2">
    <location>
        <begin position="102"/>
        <end position="157"/>
    </location>
</feature>
<comment type="caution">
    <text evidence="4">The sequence shown here is derived from an EMBL/GenBank/DDBJ whole genome shotgun (WGS) entry which is preliminary data.</text>
</comment>
<sequence length="248" mass="28050">MPRTRQGWQGEYMYRTVEIVRDRPQTKVAAKETEVGKLKTKNAELQRTISRWSERGRQLNAQLADKDAEIIKLKSKRTDHLSLTKSKLEAAEVMVSRWSEYGRKLQAQLAGKDAEIKKLKSKRMDISLDLNISKSKLKATEAKVKILEGENRKLLLSLTEKETEMKEISCRDEASSMGSNISGLCIVCHGNEANVAIVPCGHICLCTLCSGEYTSRQKNCPMCCRRPQHTHQEMNVTSLLELEKVALS</sequence>
<feature type="domain" description="RING-type" evidence="3">
    <location>
        <begin position="185"/>
        <end position="223"/>
    </location>
</feature>
<evidence type="ECO:0000259" key="3">
    <source>
        <dbReference type="PROSITE" id="PS50089"/>
    </source>
</evidence>